<dbReference type="InterPro" id="IPR004172">
    <property type="entry name" value="L27_dom"/>
</dbReference>
<dbReference type="GO" id="GO:0043113">
    <property type="term" value="P:receptor clustering"/>
    <property type="evidence" value="ECO:0007669"/>
    <property type="project" value="TreeGrafter"/>
</dbReference>
<dbReference type="InterPro" id="IPR008144">
    <property type="entry name" value="Guanylate_kin-like_dom"/>
</dbReference>
<evidence type="ECO:0000256" key="4">
    <source>
        <dbReference type="ARBA" id="ARBA00022475"/>
    </source>
</evidence>
<feature type="region of interest" description="Disordered" evidence="8">
    <location>
        <begin position="86"/>
        <end position="143"/>
    </location>
</feature>
<keyword evidence="4" id="KW-1003">Cell membrane</keyword>
<dbReference type="SUPFAM" id="SSF52540">
    <property type="entry name" value="P-loop containing nucleoside triphosphate hydrolases"/>
    <property type="match status" value="1"/>
</dbReference>
<dbReference type="SUPFAM" id="SSF50044">
    <property type="entry name" value="SH3-domain"/>
    <property type="match status" value="1"/>
</dbReference>
<dbReference type="Gene3D" id="1.10.287.470">
    <property type="entry name" value="Helix hairpin bin"/>
    <property type="match status" value="1"/>
</dbReference>
<evidence type="ECO:0000256" key="5">
    <source>
        <dbReference type="ARBA" id="ARBA00022737"/>
    </source>
</evidence>
<dbReference type="InterPro" id="IPR008145">
    <property type="entry name" value="GK/Ca_channel_bsu"/>
</dbReference>
<dbReference type="PROSITE" id="PS50002">
    <property type="entry name" value="SH3"/>
    <property type="match status" value="1"/>
</dbReference>
<dbReference type="GO" id="GO:0043005">
    <property type="term" value="C:neuron projection"/>
    <property type="evidence" value="ECO:0007669"/>
    <property type="project" value="InterPro"/>
</dbReference>
<comment type="similarity">
    <text evidence="2">Belongs to the MAGUK family.</text>
</comment>
<evidence type="ECO:0000313" key="13">
    <source>
        <dbReference type="Proteomes" id="UP000515145"/>
    </source>
</evidence>
<dbReference type="FunFam" id="3.40.50.300:FF:001402">
    <property type="entry name" value="Discs, large homolog 3 (Drosophila)"/>
    <property type="match status" value="1"/>
</dbReference>
<dbReference type="Pfam" id="PF10600">
    <property type="entry name" value="PDZ_assoc"/>
    <property type="match status" value="1"/>
</dbReference>
<evidence type="ECO:0000259" key="10">
    <source>
        <dbReference type="PROSITE" id="PS50052"/>
    </source>
</evidence>
<feature type="domain" description="PDZ" evidence="11">
    <location>
        <begin position="232"/>
        <end position="319"/>
    </location>
</feature>
<dbReference type="PANTHER" id="PTHR23119:SF6">
    <property type="entry name" value="DISKS LARGE HOMOLOG 2"/>
    <property type="match status" value="1"/>
</dbReference>
<feature type="domain" description="Guanylate kinase-like" evidence="10">
    <location>
        <begin position="739"/>
        <end position="914"/>
    </location>
</feature>
<dbReference type="SMART" id="SM00569">
    <property type="entry name" value="L27"/>
    <property type="match status" value="1"/>
</dbReference>
<dbReference type="SMART" id="SM00326">
    <property type="entry name" value="SH3"/>
    <property type="match status" value="1"/>
</dbReference>
<evidence type="ECO:0000256" key="6">
    <source>
        <dbReference type="ARBA" id="ARBA00023136"/>
    </source>
</evidence>
<dbReference type="GO" id="GO:0099072">
    <property type="term" value="P:regulation of postsynaptic membrane neurotransmitter receptor levels"/>
    <property type="evidence" value="ECO:0007669"/>
    <property type="project" value="TreeGrafter"/>
</dbReference>
<dbReference type="InterPro" id="IPR050614">
    <property type="entry name" value="Synaptic_Scaffolding_LAP-MAGUK"/>
</dbReference>
<evidence type="ECO:0000256" key="2">
    <source>
        <dbReference type="ARBA" id="ARBA00007014"/>
    </source>
</evidence>
<feature type="domain" description="L27" evidence="12">
    <location>
        <begin position="4"/>
        <end position="64"/>
    </location>
</feature>
<dbReference type="CDD" id="cd00071">
    <property type="entry name" value="GMPK"/>
    <property type="match status" value="1"/>
</dbReference>
<feature type="compositionally biased region" description="Basic and acidic residues" evidence="8">
    <location>
        <begin position="95"/>
        <end position="111"/>
    </location>
</feature>
<dbReference type="Pfam" id="PF09058">
    <property type="entry name" value="L27_1"/>
    <property type="match status" value="1"/>
</dbReference>
<dbReference type="InterPro" id="IPR027417">
    <property type="entry name" value="P-loop_NTPase"/>
</dbReference>
<dbReference type="GO" id="GO:0098609">
    <property type="term" value="P:cell-cell adhesion"/>
    <property type="evidence" value="ECO:0007669"/>
    <property type="project" value="TreeGrafter"/>
</dbReference>
<dbReference type="Pfam" id="PF00625">
    <property type="entry name" value="Guanylate_kin"/>
    <property type="match status" value="1"/>
</dbReference>
<dbReference type="Proteomes" id="UP000515145">
    <property type="component" value="Chromosome 14"/>
</dbReference>
<evidence type="ECO:0000313" key="14">
    <source>
        <dbReference type="RefSeq" id="XP_028277825.1"/>
    </source>
</evidence>
<dbReference type="CDD" id="cd06724">
    <property type="entry name" value="PDZ2_Dlg1-2-4-like"/>
    <property type="match status" value="1"/>
</dbReference>
<dbReference type="SMART" id="SM00072">
    <property type="entry name" value="GuKc"/>
    <property type="match status" value="1"/>
</dbReference>
<dbReference type="Gene3D" id="2.30.30.40">
    <property type="entry name" value="SH3 Domains"/>
    <property type="match status" value="2"/>
</dbReference>
<dbReference type="GO" id="GO:0031594">
    <property type="term" value="C:neuromuscular junction"/>
    <property type="evidence" value="ECO:0007669"/>
    <property type="project" value="InterPro"/>
</dbReference>
<keyword evidence="13" id="KW-1185">Reference proteome</keyword>
<comment type="subcellular location">
    <subcellularLocation>
        <location evidence="1">Cell membrane</location>
        <topology evidence="1">Peripheral membrane protein</topology>
    </subcellularLocation>
</comment>
<dbReference type="Gene3D" id="3.40.50.300">
    <property type="entry name" value="P-loop containing nucleotide triphosphate hydrolases"/>
    <property type="match status" value="1"/>
</dbReference>
<dbReference type="InterPro" id="IPR020590">
    <property type="entry name" value="Guanylate_kinase_CS"/>
</dbReference>
<dbReference type="SUPFAM" id="SSF101288">
    <property type="entry name" value="L27 domain"/>
    <property type="match status" value="1"/>
</dbReference>
<dbReference type="Pfam" id="PF00595">
    <property type="entry name" value="PDZ"/>
    <property type="match status" value="3"/>
</dbReference>
<dbReference type="CDD" id="cd06795">
    <property type="entry name" value="PDZ3_Dlg1-2-4-like"/>
    <property type="match status" value="1"/>
</dbReference>
<evidence type="ECO:0000256" key="3">
    <source>
        <dbReference type="ARBA" id="ARBA00022443"/>
    </source>
</evidence>
<dbReference type="FunFam" id="2.30.30.40:FF:000027">
    <property type="entry name" value="Disks large homolog 3 isoform 1"/>
    <property type="match status" value="1"/>
</dbReference>
<dbReference type="Pfam" id="PF00018">
    <property type="entry name" value="SH3_1"/>
    <property type="match status" value="1"/>
</dbReference>
<dbReference type="GeneID" id="114446395"/>
<keyword evidence="3 7" id="KW-0728">SH3 domain</keyword>
<dbReference type="CTD" id="1740"/>
<dbReference type="FunFam" id="2.30.42.10:FF:000001">
    <property type="entry name" value="Disks large homolog 1 isoform 2"/>
    <property type="match status" value="1"/>
</dbReference>
<dbReference type="PROSITE" id="PS51022">
    <property type="entry name" value="L27"/>
    <property type="match status" value="1"/>
</dbReference>
<dbReference type="GO" id="GO:0007268">
    <property type="term" value="P:chemical synaptic transmission"/>
    <property type="evidence" value="ECO:0007669"/>
    <property type="project" value="InterPro"/>
</dbReference>
<feature type="compositionally biased region" description="Polar residues" evidence="8">
    <location>
        <begin position="130"/>
        <end position="143"/>
    </location>
</feature>
<dbReference type="FunFam" id="3.30.63.10:FF:000001">
    <property type="entry name" value="Disks large homolog 1 isoform 2"/>
    <property type="match status" value="1"/>
</dbReference>
<dbReference type="InterPro" id="IPR036892">
    <property type="entry name" value="L27_dom_sf"/>
</dbReference>
<dbReference type="SMART" id="SM01277">
    <property type="entry name" value="MAGUK_N_PEST"/>
    <property type="match status" value="1"/>
</dbReference>
<name>A0A6P7JLT4_9TELE</name>
<dbReference type="PROSITE" id="PS50106">
    <property type="entry name" value="PDZ"/>
    <property type="match status" value="3"/>
</dbReference>
<dbReference type="FunFam" id="2.30.42.10:FF:000091">
    <property type="entry name" value="disks large homolog 1 isoform X8"/>
    <property type="match status" value="1"/>
</dbReference>
<protein>
    <submittedName>
        <fullName evidence="14">Disks large homolog 2 isoform X14</fullName>
    </submittedName>
</protein>
<dbReference type="InterPro" id="IPR001478">
    <property type="entry name" value="PDZ"/>
</dbReference>
<evidence type="ECO:0000259" key="11">
    <source>
        <dbReference type="PROSITE" id="PS50106"/>
    </source>
</evidence>
<feature type="domain" description="SH3" evidence="9">
    <location>
        <begin position="596"/>
        <end position="666"/>
    </location>
</feature>
<accession>A0A6P7JLT4</accession>
<dbReference type="GO" id="GO:0016323">
    <property type="term" value="C:basolateral plasma membrane"/>
    <property type="evidence" value="ECO:0007669"/>
    <property type="project" value="TreeGrafter"/>
</dbReference>
<gene>
    <name evidence="14" type="primary">dlg2</name>
</gene>
<dbReference type="InterPro" id="IPR019583">
    <property type="entry name" value="DLG1-4_PDZ_assoc"/>
</dbReference>
<dbReference type="GO" id="GO:0097120">
    <property type="term" value="P:receptor localization to synapse"/>
    <property type="evidence" value="ECO:0007669"/>
    <property type="project" value="TreeGrafter"/>
</dbReference>
<evidence type="ECO:0000256" key="7">
    <source>
        <dbReference type="PROSITE-ProRule" id="PRU00192"/>
    </source>
</evidence>
<dbReference type="GO" id="GO:0045197">
    <property type="term" value="P:establishment or maintenance of epithelial cell apical/basal polarity"/>
    <property type="evidence" value="ECO:0007669"/>
    <property type="project" value="TreeGrafter"/>
</dbReference>
<dbReference type="Gene3D" id="3.30.63.10">
    <property type="entry name" value="Guanylate Kinase phosphate binding domain"/>
    <property type="match status" value="1"/>
</dbReference>
<keyword evidence="5" id="KW-0677">Repeat</keyword>
<dbReference type="Gene3D" id="2.30.42.10">
    <property type="match status" value="3"/>
</dbReference>
<dbReference type="RefSeq" id="XP_028277825.1">
    <property type="nucleotide sequence ID" value="XM_028422024.1"/>
</dbReference>
<dbReference type="SMART" id="SM00228">
    <property type="entry name" value="PDZ"/>
    <property type="match status" value="3"/>
</dbReference>
<dbReference type="InterPro" id="IPR001452">
    <property type="entry name" value="SH3_domain"/>
</dbReference>
<dbReference type="Pfam" id="PF10608">
    <property type="entry name" value="MAGUK_N_PEST"/>
    <property type="match status" value="1"/>
</dbReference>
<dbReference type="PROSITE" id="PS00856">
    <property type="entry name" value="GUANYLATE_KINASE_1"/>
    <property type="match status" value="1"/>
</dbReference>
<dbReference type="InterPro" id="IPR036034">
    <property type="entry name" value="PDZ_sf"/>
</dbReference>
<feature type="domain" description="PDZ" evidence="11">
    <location>
        <begin position="481"/>
        <end position="562"/>
    </location>
</feature>
<dbReference type="FunFam" id="2.30.42.10:FF:000002">
    <property type="entry name" value="Disks large homolog 4 isoform 2"/>
    <property type="match status" value="1"/>
</dbReference>
<organism evidence="13 14">
    <name type="scientific">Parambassis ranga</name>
    <name type="common">Indian glassy fish</name>
    <dbReference type="NCBI Taxonomy" id="210632"/>
    <lineage>
        <taxon>Eukaryota</taxon>
        <taxon>Metazoa</taxon>
        <taxon>Chordata</taxon>
        <taxon>Craniata</taxon>
        <taxon>Vertebrata</taxon>
        <taxon>Euteleostomi</taxon>
        <taxon>Actinopterygii</taxon>
        <taxon>Neopterygii</taxon>
        <taxon>Teleostei</taxon>
        <taxon>Neoteleostei</taxon>
        <taxon>Acanthomorphata</taxon>
        <taxon>Ovalentaria</taxon>
        <taxon>Ambassidae</taxon>
        <taxon>Parambassis</taxon>
    </lineage>
</organism>
<dbReference type="SUPFAM" id="SSF50156">
    <property type="entry name" value="PDZ domain-like"/>
    <property type="match status" value="3"/>
</dbReference>
<dbReference type="PROSITE" id="PS50052">
    <property type="entry name" value="GUANYLATE_KINASE_2"/>
    <property type="match status" value="1"/>
</dbReference>
<dbReference type="InterPro" id="IPR019590">
    <property type="entry name" value="DLG1_PEST_dom"/>
</dbReference>
<dbReference type="InterPro" id="IPR016313">
    <property type="entry name" value="DLG1-like"/>
</dbReference>
<feature type="domain" description="PDZ" evidence="11">
    <location>
        <begin position="327"/>
        <end position="414"/>
    </location>
</feature>
<dbReference type="GO" id="GO:0035255">
    <property type="term" value="F:ionotropic glutamate receptor binding"/>
    <property type="evidence" value="ECO:0007669"/>
    <property type="project" value="TreeGrafter"/>
</dbReference>
<proteinExistence type="inferred from homology"/>
<evidence type="ECO:0000259" key="12">
    <source>
        <dbReference type="PROSITE" id="PS51022"/>
    </source>
</evidence>
<evidence type="ECO:0000256" key="1">
    <source>
        <dbReference type="ARBA" id="ARBA00004202"/>
    </source>
</evidence>
<sequence>MPIRKKDTARALGLLEEYCTKLKKPEEQQLKTAIQRVMGIFKSNLFEALLDIQEFYEVTLLNTQKSCEQKLEEVNHMANKWEKSVSVQNSACPVEEQREQSSSEPSGRDQAESSAKTSENRPPAVHGSPHNGQPSPCMNPALTNAPWQYHYQEDDSPPLDQGFPRLTNEVRAPELVHVSEKNLSEIENVHGYVSHSHISPLKASPAPIIVNTDTLESVPYVNGTEIEYEFEEITLERGNSGLGFSIAGGTDNPHIGDDPGIFITKIIPGGAAAEDGRLRVNDCILRVNDADVSEVSHSKAVEALKVAGSIVRLYVRRRRPMLETIIEIKLIKGPKGLGFSIAGGVGNQHIPGDNSIYVTKIIDGGAAQKDGRLQVGDRLLMVNNYSLEEVSHEEAVAILKNTSDVVYLKVGKPTNVYLSDPYGPPDITHSFSPAMENHISSPINSGTLEYKSGLPPISPGSYSPLPKHLLGEEDINREPRKVVLHKGSTGLGFNIVGGEDGEGIFVSFILAGGPADLSGELRRGDQILSVNGIDLRGATHEQAAAALKGAGQVVTIFAQYRPEEYGRFEAKIHDLREQMMNHSMSSGSGSLRTNQKRSLYVRALFDYEKSKDSGLPSQGLSFRYGDILHVINASDDEWWQARRVTPHGDSEEMGVIPSKRRVERKERARLKTVKFNAKPGSFDSKGSFNDKRKKNFIFTRKFPFYKNKDGEQDGSDSDRSQEDVILSYEPVMRHEINYARPVIILGPMKDRINDDLISEFPDKFGSCVPHTTRPKRDYEVDGRDYHFVMSREQMEKDIQEHKFIEAGQYNDNLYGTSVQSVKYVAERGKHCILDVSGNAIKRLQVAHLYPIAIFIKPKSIESLMDMNKRLTEEQAKKTFDRAMRLEQEFGEFFTALVQGDTLEDIYNHCKQVIEEHSGPYIWIPSKEKL</sequence>
<evidence type="ECO:0000259" key="9">
    <source>
        <dbReference type="PROSITE" id="PS50002"/>
    </source>
</evidence>
<dbReference type="GO" id="GO:0098839">
    <property type="term" value="C:postsynaptic density membrane"/>
    <property type="evidence" value="ECO:0007669"/>
    <property type="project" value="TreeGrafter"/>
</dbReference>
<reference evidence="14" key="1">
    <citation type="submission" date="2025-08" db="UniProtKB">
        <authorList>
            <consortium name="RefSeq"/>
        </authorList>
    </citation>
    <scope>IDENTIFICATION</scope>
</reference>
<dbReference type="CDD" id="cd06723">
    <property type="entry name" value="PDZ1_Dlg1-2-4-like"/>
    <property type="match status" value="1"/>
</dbReference>
<keyword evidence="6" id="KW-0472">Membrane</keyword>
<dbReference type="PIRSF" id="PIRSF001741">
    <property type="entry name" value="MAGUK_DLGH"/>
    <property type="match status" value="1"/>
</dbReference>
<dbReference type="AlphaFoldDB" id="A0A6P7JLT4"/>
<dbReference type="PANTHER" id="PTHR23119">
    <property type="entry name" value="DISCS LARGE"/>
    <property type="match status" value="1"/>
</dbReference>
<evidence type="ECO:0000256" key="8">
    <source>
        <dbReference type="SAM" id="MobiDB-lite"/>
    </source>
</evidence>
<dbReference type="GO" id="GO:0019901">
    <property type="term" value="F:protein kinase binding"/>
    <property type="evidence" value="ECO:0007669"/>
    <property type="project" value="TreeGrafter"/>
</dbReference>
<dbReference type="InterPro" id="IPR036028">
    <property type="entry name" value="SH3-like_dom_sf"/>
</dbReference>
<dbReference type="InterPro" id="IPR015143">
    <property type="entry name" value="L27_1"/>
</dbReference>